<comment type="caution">
    <text evidence="12">The sequence shown here is derived from an EMBL/GenBank/DDBJ whole genome shotgun (WGS) entry which is preliminary data.</text>
</comment>
<dbReference type="InterPro" id="IPR041891">
    <property type="entry name" value="Alpha_CA_prokaryot-like"/>
</dbReference>
<evidence type="ECO:0000256" key="8">
    <source>
        <dbReference type="ARBA" id="ARBA00023239"/>
    </source>
</evidence>
<dbReference type="PANTHER" id="PTHR18952:SF265">
    <property type="entry name" value="CARBONIC ANHYDRASE"/>
    <property type="match status" value="1"/>
</dbReference>
<protein>
    <recommendedName>
        <fullName evidence="5 10">Carbonic anhydrase</fullName>
        <ecNumber evidence="4 10">4.2.1.1</ecNumber>
    </recommendedName>
</protein>
<evidence type="ECO:0000256" key="4">
    <source>
        <dbReference type="ARBA" id="ARBA00012925"/>
    </source>
</evidence>
<evidence type="ECO:0000256" key="3">
    <source>
        <dbReference type="ARBA" id="ARBA00010718"/>
    </source>
</evidence>
<dbReference type="EC" id="4.2.1.1" evidence="4 10"/>
<dbReference type="PANTHER" id="PTHR18952">
    <property type="entry name" value="CARBONIC ANHYDRASE"/>
    <property type="match status" value="1"/>
</dbReference>
<evidence type="ECO:0000256" key="7">
    <source>
        <dbReference type="ARBA" id="ARBA00022833"/>
    </source>
</evidence>
<feature type="domain" description="Alpha-carbonic anhydrase" evidence="11">
    <location>
        <begin position="55"/>
        <end position="281"/>
    </location>
</feature>
<keyword evidence="8 10" id="KW-0456">Lyase</keyword>
<dbReference type="GO" id="GO:0008270">
    <property type="term" value="F:zinc ion binding"/>
    <property type="evidence" value="ECO:0007669"/>
    <property type="project" value="UniProtKB-UniRule"/>
</dbReference>
<dbReference type="EMBL" id="VFWZ01000002">
    <property type="protein sequence ID" value="TPN87637.1"/>
    <property type="molecule type" value="Genomic_DNA"/>
</dbReference>
<comment type="function">
    <text evidence="2 10">Reversible hydration of carbon dioxide.</text>
</comment>
<evidence type="ECO:0000256" key="6">
    <source>
        <dbReference type="ARBA" id="ARBA00022723"/>
    </source>
</evidence>
<dbReference type="PROSITE" id="PS51144">
    <property type="entry name" value="ALPHA_CA_2"/>
    <property type="match status" value="1"/>
</dbReference>
<comment type="catalytic activity">
    <reaction evidence="9 10">
        <text>hydrogencarbonate + H(+) = CO2 + H2O</text>
        <dbReference type="Rhea" id="RHEA:10748"/>
        <dbReference type="ChEBI" id="CHEBI:15377"/>
        <dbReference type="ChEBI" id="CHEBI:15378"/>
        <dbReference type="ChEBI" id="CHEBI:16526"/>
        <dbReference type="ChEBI" id="CHEBI:17544"/>
        <dbReference type="EC" id="4.2.1.1"/>
    </reaction>
</comment>
<dbReference type="SUPFAM" id="SSF51069">
    <property type="entry name" value="Carbonic anhydrase"/>
    <property type="match status" value="1"/>
</dbReference>
<comment type="similarity">
    <text evidence="3 10">Belongs to the alpha-carbonic anhydrase family.</text>
</comment>
<evidence type="ECO:0000256" key="9">
    <source>
        <dbReference type="ARBA" id="ARBA00048348"/>
    </source>
</evidence>
<dbReference type="GO" id="GO:0004089">
    <property type="term" value="F:carbonate dehydratase activity"/>
    <property type="evidence" value="ECO:0007669"/>
    <property type="project" value="UniProtKB-UniRule"/>
</dbReference>
<evidence type="ECO:0000256" key="10">
    <source>
        <dbReference type="RuleBase" id="RU367011"/>
    </source>
</evidence>
<feature type="signal peptide" evidence="10">
    <location>
        <begin position="1"/>
        <end position="23"/>
    </location>
</feature>
<dbReference type="AlphaFoldDB" id="A0A504J9T2"/>
<dbReference type="Pfam" id="PF00194">
    <property type="entry name" value="Carb_anhydrase"/>
    <property type="match status" value="1"/>
</dbReference>
<dbReference type="CDD" id="cd03124">
    <property type="entry name" value="alpha_CA_prokaryotic_like"/>
    <property type="match status" value="1"/>
</dbReference>
<dbReference type="PROSITE" id="PS51257">
    <property type="entry name" value="PROKAR_LIPOPROTEIN"/>
    <property type="match status" value="1"/>
</dbReference>
<dbReference type="SMART" id="SM01057">
    <property type="entry name" value="Carb_anhydrase"/>
    <property type="match status" value="1"/>
</dbReference>
<dbReference type="InterPro" id="IPR023561">
    <property type="entry name" value="Carbonic_anhydrase_a-class"/>
</dbReference>
<sequence length="282" mass="32258">MKSNFLRISLVALLALLISCSRDEVHVEDPVNNAIRNSEMELSNRYAGRKSSSECNFEYEGGEGPENWANLCGEAWMDCSGNSQSPINIVTNKVVEDDYINNININYSTSKVDIYNNGHTVQFNYTSGSSADLNNIEYDLLQFHFHTESEHTINGYRYPMEAHLVHRDPNTGLLAVVGVFFEEGDANKILKKYFNNFPEFEGTHYTDRSRFHIEDLLPEDLDFYTYPGSLTTPGCSEIVTWYVLKEPITASVSQIRKLKDIMHKNYRPVQELNGRVIRSQDD</sequence>
<evidence type="ECO:0000259" key="11">
    <source>
        <dbReference type="PROSITE" id="PS51144"/>
    </source>
</evidence>
<evidence type="ECO:0000313" key="12">
    <source>
        <dbReference type="EMBL" id="TPN87637.1"/>
    </source>
</evidence>
<evidence type="ECO:0000313" key="13">
    <source>
        <dbReference type="Proteomes" id="UP000315540"/>
    </source>
</evidence>
<dbReference type="PROSITE" id="PS00162">
    <property type="entry name" value="ALPHA_CA_1"/>
    <property type="match status" value="1"/>
</dbReference>
<dbReference type="Proteomes" id="UP000315540">
    <property type="component" value="Unassembled WGS sequence"/>
</dbReference>
<proteinExistence type="inferred from homology"/>
<keyword evidence="6 10" id="KW-0479">Metal-binding</keyword>
<dbReference type="Gene3D" id="3.10.200.10">
    <property type="entry name" value="Alpha carbonic anhydrase"/>
    <property type="match status" value="1"/>
</dbReference>
<dbReference type="InterPro" id="IPR036398">
    <property type="entry name" value="CA_dom_sf"/>
</dbReference>
<comment type="cofactor">
    <cofactor evidence="1 10">
        <name>Zn(2+)</name>
        <dbReference type="ChEBI" id="CHEBI:29105"/>
    </cofactor>
</comment>
<reference evidence="12 13" key="1">
    <citation type="submission" date="2019-06" db="EMBL/GenBank/DDBJ databases">
        <authorList>
            <person name="Meng X."/>
        </authorList>
    </citation>
    <scope>NUCLEOTIDE SEQUENCE [LARGE SCALE GENOMIC DNA]</scope>
    <source>
        <strain evidence="12 13">M625</strain>
    </source>
</reference>
<gene>
    <name evidence="12" type="ORF">FHK87_08650</name>
</gene>
<evidence type="ECO:0000256" key="2">
    <source>
        <dbReference type="ARBA" id="ARBA00002904"/>
    </source>
</evidence>
<dbReference type="InterPro" id="IPR018338">
    <property type="entry name" value="Carbonic_anhydrase_a-class_CS"/>
</dbReference>
<dbReference type="InterPro" id="IPR001148">
    <property type="entry name" value="CA_dom"/>
</dbReference>
<keyword evidence="10" id="KW-0732">Signal</keyword>
<dbReference type="OrthoDB" id="5327615at2"/>
<dbReference type="RefSeq" id="WP_140592277.1">
    <property type="nucleotide sequence ID" value="NZ_VFWZ01000002.1"/>
</dbReference>
<feature type="chain" id="PRO_5025079885" description="Carbonic anhydrase" evidence="10">
    <location>
        <begin position="24"/>
        <end position="282"/>
    </location>
</feature>
<accession>A0A504J9T2</accession>
<evidence type="ECO:0000256" key="1">
    <source>
        <dbReference type="ARBA" id="ARBA00001947"/>
    </source>
</evidence>
<organism evidence="12 13">
    <name type="scientific">Aquimarina algicola</name>
    <dbReference type="NCBI Taxonomy" id="2589995"/>
    <lineage>
        <taxon>Bacteria</taxon>
        <taxon>Pseudomonadati</taxon>
        <taxon>Bacteroidota</taxon>
        <taxon>Flavobacteriia</taxon>
        <taxon>Flavobacteriales</taxon>
        <taxon>Flavobacteriaceae</taxon>
        <taxon>Aquimarina</taxon>
    </lineage>
</organism>
<evidence type="ECO:0000256" key="5">
    <source>
        <dbReference type="ARBA" id="ARBA00014628"/>
    </source>
</evidence>
<keyword evidence="13" id="KW-1185">Reference proteome</keyword>
<name>A0A504J9T2_9FLAO</name>
<keyword evidence="7 10" id="KW-0862">Zinc</keyword>